<feature type="domain" description="PapC-like C-terminal" evidence="11">
    <location>
        <begin position="811"/>
        <end position="875"/>
    </location>
</feature>
<dbReference type="GO" id="GO:0009297">
    <property type="term" value="P:pilus assembly"/>
    <property type="evidence" value="ECO:0007669"/>
    <property type="project" value="InterPro"/>
</dbReference>
<keyword evidence="5 9" id="KW-0812">Transmembrane</keyword>
<dbReference type="OrthoDB" id="6554712at2"/>
<dbReference type="Gene3D" id="2.60.40.3110">
    <property type="match status" value="1"/>
</dbReference>
<evidence type="ECO:0000256" key="2">
    <source>
        <dbReference type="ARBA" id="ARBA00008064"/>
    </source>
</evidence>
<feature type="compositionally biased region" description="Polar residues" evidence="10">
    <location>
        <begin position="646"/>
        <end position="666"/>
    </location>
</feature>
<evidence type="ECO:0000313" key="13">
    <source>
        <dbReference type="EMBL" id="RJG12797.1"/>
    </source>
</evidence>
<evidence type="ECO:0000259" key="12">
    <source>
        <dbReference type="Pfam" id="PF13954"/>
    </source>
</evidence>
<feature type="region of interest" description="Disordered" evidence="10">
    <location>
        <begin position="626"/>
        <end position="678"/>
    </location>
</feature>
<evidence type="ECO:0000256" key="1">
    <source>
        <dbReference type="ARBA" id="ARBA00004571"/>
    </source>
</evidence>
<dbReference type="Gene3D" id="2.60.40.2610">
    <property type="entry name" value="Outer membrane usher protein FimD, plug domain"/>
    <property type="match status" value="1"/>
</dbReference>
<dbReference type="FunFam" id="2.60.40.2610:FF:000001">
    <property type="entry name" value="Outer membrane fimbrial usher protein"/>
    <property type="match status" value="1"/>
</dbReference>
<dbReference type="Gene3D" id="3.10.20.410">
    <property type="match status" value="1"/>
</dbReference>
<comment type="subcellular location">
    <subcellularLocation>
        <location evidence="1 9">Cell outer membrane</location>
        <topology evidence="1 9">Multi-pass membrane protein</topology>
    </subcellularLocation>
</comment>
<dbReference type="InterPro" id="IPR037224">
    <property type="entry name" value="PapC_N_sf"/>
</dbReference>
<keyword evidence="4" id="KW-1134">Transmembrane beta strand</keyword>
<dbReference type="PANTHER" id="PTHR30451">
    <property type="entry name" value="OUTER MEMBRANE USHER PROTEIN"/>
    <property type="match status" value="1"/>
</dbReference>
<evidence type="ECO:0000256" key="7">
    <source>
        <dbReference type="ARBA" id="ARBA00023136"/>
    </source>
</evidence>
<dbReference type="Gene3D" id="2.60.40.2070">
    <property type="match status" value="1"/>
</dbReference>
<dbReference type="InterPro" id="IPR043142">
    <property type="entry name" value="PapC-like_C_sf"/>
</dbReference>
<evidence type="ECO:0000256" key="6">
    <source>
        <dbReference type="ARBA" id="ARBA00022729"/>
    </source>
</evidence>
<keyword evidence="3 9" id="KW-0813">Transport</keyword>
<reference evidence="13 14" key="1">
    <citation type="submission" date="2018-09" db="EMBL/GenBank/DDBJ databases">
        <authorList>
            <person name="Zhu H."/>
        </authorList>
    </citation>
    <scope>NUCLEOTIDE SEQUENCE [LARGE SCALE GENOMIC DNA]</scope>
    <source>
        <strain evidence="13 14">K1S02-6</strain>
    </source>
</reference>
<dbReference type="InterPro" id="IPR042186">
    <property type="entry name" value="FimD_plug_dom"/>
</dbReference>
<name>A0A418XK13_9PSED</name>
<dbReference type="InterPro" id="IPR025885">
    <property type="entry name" value="PapC_N"/>
</dbReference>
<evidence type="ECO:0000256" key="9">
    <source>
        <dbReference type="RuleBase" id="RU003884"/>
    </source>
</evidence>
<keyword evidence="7 9" id="KW-0472">Membrane</keyword>
<comment type="similarity">
    <text evidence="2 9">Belongs to the fimbrial export usher family.</text>
</comment>
<dbReference type="EMBL" id="QYUR01000002">
    <property type="protein sequence ID" value="RJG12797.1"/>
    <property type="molecule type" value="Genomic_DNA"/>
</dbReference>
<evidence type="ECO:0000313" key="14">
    <source>
        <dbReference type="Proteomes" id="UP000284021"/>
    </source>
</evidence>
<dbReference type="InterPro" id="IPR000015">
    <property type="entry name" value="Fimb_usher"/>
</dbReference>
<evidence type="ECO:0000256" key="4">
    <source>
        <dbReference type="ARBA" id="ARBA00022452"/>
    </source>
</evidence>
<protein>
    <submittedName>
        <fullName evidence="13">Fimbrial biogenesis outer membrane usher protein</fullName>
    </submittedName>
</protein>
<evidence type="ECO:0000256" key="8">
    <source>
        <dbReference type="ARBA" id="ARBA00023237"/>
    </source>
</evidence>
<dbReference type="SUPFAM" id="SSF141729">
    <property type="entry name" value="FimD N-terminal domain-like"/>
    <property type="match status" value="1"/>
</dbReference>
<proteinExistence type="inferred from homology"/>
<organism evidence="13 14">
    <name type="scientific">Pseudomonas cavernicola</name>
    <dbReference type="NCBI Taxonomy" id="2320866"/>
    <lineage>
        <taxon>Bacteria</taxon>
        <taxon>Pseudomonadati</taxon>
        <taxon>Pseudomonadota</taxon>
        <taxon>Gammaproteobacteria</taxon>
        <taxon>Pseudomonadales</taxon>
        <taxon>Pseudomonadaceae</taxon>
        <taxon>Pseudomonas</taxon>
    </lineage>
</organism>
<comment type="caution">
    <text evidence="13">The sequence shown here is derived from an EMBL/GenBank/DDBJ whole genome shotgun (WGS) entry which is preliminary data.</text>
</comment>
<dbReference type="FunFam" id="2.60.40.3110:FF:000001">
    <property type="entry name" value="Putative fimbrial outer membrane usher"/>
    <property type="match status" value="1"/>
</dbReference>
<feature type="domain" description="PapC N-terminal" evidence="12">
    <location>
        <begin position="53"/>
        <end position="207"/>
    </location>
</feature>
<dbReference type="InterPro" id="IPR018030">
    <property type="entry name" value="Fimbrial_membr_usher_CS"/>
</dbReference>
<dbReference type="PANTHER" id="PTHR30451:SF20">
    <property type="entry name" value="FIMBRIAE USHER"/>
    <property type="match status" value="1"/>
</dbReference>
<evidence type="ECO:0000259" key="11">
    <source>
        <dbReference type="Pfam" id="PF13953"/>
    </source>
</evidence>
<dbReference type="RefSeq" id="WP_119953121.1">
    <property type="nucleotide sequence ID" value="NZ_QYUR01000002.1"/>
</dbReference>
<sequence>MSISPRHTHGRTDGRAPFALGRLARAVAGISLLLALGVAHAEAVNSDLLAYSFDDDLLMGTPLGGGKLSRFNQPGQVDPGTYSVDLYVNGAFVLRTSIEFRQEGGENGVAPCLSDRYLVKTAGVLADKLPGAAEVASTEDKPEAALDDKASCQPLGQRLPGSSFKFDYARLRLDLTIPQALMDRKPRGYVSPEEWNAGSSMAFVNYDGSYYRSDYSGVASSTSDYGYLGLNGGINVGLWRLRQQSSYRYSNYGGEKTTELSNIRSYAQRALPGIRSEMTVGDSFTPGNLFGSMAYRGVQLSTDDRMLPDSMRGYAPQVRGVAQTNARVIVSQNGNTIYETSVAPGPFIIDDLYGTSYQGDLNVQVVEADGRVSSFTVPFSAVPESMRPGQSRYSASIGQARYYGDGKDLFADVTYQRGITNRLTANTGARVAQDYLAVLGGGVLASDIGAFGANLTFSSAKVENNQQKQGWRAEANYSRTINPTGTTVTLAGYRYSTEGFRDLGDVLGVRAAEQDGTTWTSSTYQQRNQFTTTISQSLGGYGNLYLSGSTSDYYDGSSRDTQVQFGYSDHYRDLSYNLSYTRQKSVHVNQALFDDQQTPDFITRNDSSVTNNNVLMLTLSMPLGSGSNAPNLSTSATHRSGDNKGDSYQTGLSGTLGESRTTSYSVNAGRDSDSRATDLGASVQKQLPSVTVGATYSQGQDYQQASGSARGAAVLHSDGLTFGPYLGDTFALVEAKGASGASVLGGQGAKIDDSGYAVVPSLTPYRYNPVGLDPTGINKQAELVETEQRVAPYAGAAVKVSFKTLAGHALLIKAKQADGSPLPLGANVLDSKGVNIGMVGQGGQLYARADGEQGRLIVQWGDSANEQCQLPYDLKGQDTEQALIRLEANCTTVPATL</sequence>
<keyword evidence="9" id="KW-1029">Fimbrium biogenesis</keyword>
<dbReference type="GO" id="GO:0009279">
    <property type="term" value="C:cell outer membrane"/>
    <property type="evidence" value="ECO:0007669"/>
    <property type="project" value="UniProtKB-SubCell"/>
</dbReference>
<evidence type="ECO:0000256" key="5">
    <source>
        <dbReference type="ARBA" id="ARBA00022692"/>
    </source>
</evidence>
<dbReference type="Pfam" id="PF13954">
    <property type="entry name" value="PapC_N"/>
    <property type="match status" value="1"/>
</dbReference>
<gene>
    <name evidence="13" type="ORF">D3879_05810</name>
</gene>
<evidence type="ECO:0000256" key="10">
    <source>
        <dbReference type="SAM" id="MobiDB-lite"/>
    </source>
</evidence>
<dbReference type="PROSITE" id="PS01151">
    <property type="entry name" value="FIMBRIAL_USHER"/>
    <property type="match status" value="1"/>
</dbReference>
<dbReference type="Proteomes" id="UP000284021">
    <property type="component" value="Unassembled WGS sequence"/>
</dbReference>
<keyword evidence="8 9" id="KW-0998">Cell outer membrane</keyword>
<evidence type="ECO:0000256" key="3">
    <source>
        <dbReference type="ARBA" id="ARBA00022448"/>
    </source>
</evidence>
<dbReference type="AlphaFoldDB" id="A0A418XK13"/>
<accession>A0A418XK13</accession>
<dbReference type="Pfam" id="PF00577">
    <property type="entry name" value="Usher"/>
    <property type="match status" value="1"/>
</dbReference>
<keyword evidence="6" id="KW-0732">Signal</keyword>
<feature type="compositionally biased region" description="Polar residues" evidence="10">
    <location>
        <begin position="626"/>
        <end position="638"/>
    </location>
</feature>
<dbReference type="Pfam" id="PF13953">
    <property type="entry name" value="PapC_C"/>
    <property type="match status" value="1"/>
</dbReference>
<dbReference type="GO" id="GO:0015473">
    <property type="term" value="F:fimbrial usher porin activity"/>
    <property type="evidence" value="ECO:0007669"/>
    <property type="project" value="InterPro"/>
</dbReference>
<keyword evidence="14" id="KW-1185">Reference proteome</keyword>
<dbReference type="InterPro" id="IPR025949">
    <property type="entry name" value="PapC-like_C"/>
</dbReference>